<proteinExistence type="predicted"/>
<evidence type="ECO:0000256" key="1">
    <source>
        <dbReference type="SAM" id="MobiDB-lite"/>
    </source>
</evidence>
<sequence length="107" mass="12434">MERTQGRYILKDKQQEKERDEEEKRIRVIDINTLAPFDGTIIFLPVLKNIDGTLINQLALKSIEIFVLRVRVNHRRPPCDGKNVPKSSNSRRASKPEVLCLYHNLVP</sequence>
<reference evidence="2 3" key="1">
    <citation type="journal article" date="2021" name="Elife">
        <title>Chloroplast acquisition without the gene transfer in kleptoplastic sea slugs, Plakobranchus ocellatus.</title>
        <authorList>
            <person name="Maeda T."/>
            <person name="Takahashi S."/>
            <person name="Yoshida T."/>
            <person name="Shimamura S."/>
            <person name="Takaki Y."/>
            <person name="Nagai Y."/>
            <person name="Toyoda A."/>
            <person name="Suzuki Y."/>
            <person name="Arimoto A."/>
            <person name="Ishii H."/>
            <person name="Satoh N."/>
            <person name="Nishiyama T."/>
            <person name="Hasebe M."/>
            <person name="Maruyama T."/>
            <person name="Minagawa J."/>
            <person name="Obokata J."/>
            <person name="Shigenobu S."/>
        </authorList>
    </citation>
    <scope>NUCLEOTIDE SEQUENCE [LARGE SCALE GENOMIC DNA]</scope>
</reference>
<keyword evidence="3" id="KW-1185">Reference proteome</keyword>
<dbReference type="Proteomes" id="UP000735302">
    <property type="component" value="Unassembled WGS sequence"/>
</dbReference>
<organism evidence="2 3">
    <name type="scientific">Plakobranchus ocellatus</name>
    <dbReference type="NCBI Taxonomy" id="259542"/>
    <lineage>
        <taxon>Eukaryota</taxon>
        <taxon>Metazoa</taxon>
        <taxon>Spiralia</taxon>
        <taxon>Lophotrochozoa</taxon>
        <taxon>Mollusca</taxon>
        <taxon>Gastropoda</taxon>
        <taxon>Heterobranchia</taxon>
        <taxon>Euthyneura</taxon>
        <taxon>Panpulmonata</taxon>
        <taxon>Sacoglossa</taxon>
        <taxon>Placobranchoidea</taxon>
        <taxon>Plakobranchidae</taxon>
        <taxon>Plakobranchus</taxon>
    </lineage>
</organism>
<evidence type="ECO:0000313" key="3">
    <source>
        <dbReference type="Proteomes" id="UP000735302"/>
    </source>
</evidence>
<protein>
    <submittedName>
        <fullName evidence="2">Uncharacterized protein</fullName>
    </submittedName>
</protein>
<gene>
    <name evidence="2" type="ORF">PoB_006970600</name>
</gene>
<evidence type="ECO:0000313" key="2">
    <source>
        <dbReference type="EMBL" id="GFO43201.1"/>
    </source>
</evidence>
<feature type="region of interest" description="Disordered" evidence="1">
    <location>
        <begin position="1"/>
        <end position="22"/>
    </location>
</feature>
<name>A0AAV4DH75_9GAST</name>
<dbReference type="EMBL" id="BLXT01007857">
    <property type="protein sequence ID" value="GFO43201.1"/>
    <property type="molecule type" value="Genomic_DNA"/>
</dbReference>
<dbReference type="AlphaFoldDB" id="A0AAV4DH75"/>
<accession>A0AAV4DH75</accession>
<comment type="caution">
    <text evidence="2">The sequence shown here is derived from an EMBL/GenBank/DDBJ whole genome shotgun (WGS) entry which is preliminary data.</text>
</comment>